<dbReference type="CDD" id="cd17260">
    <property type="entry name" value="RMtype1_S_EcoEI-TRD1-CR1_like"/>
    <property type="match status" value="1"/>
</dbReference>
<dbReference type="Pfam" id="PF01420">
    <property type="entry name" value="Methylase_S"/>
    <property type="match status" value="1"/>
</dbReference>
<dbReference type="GO" id="GO:0009307">
    <property type="term" value="P:DNA restriction-modification system"/>
    <property type="evidence" value="ECO:0007669"/>
    <property type="project" value="UniProtKB-KW"/>
</dbReference>
<keyword evidence="4" id="KW-0378">Hydrolase</keyword>
<evidence type="ECO:0000256" key="3">
    <source>
        <dbReference type="ARBA" id="ARBA00023125"/>
    </source>
</evidence>
<keyword evidence="4" id="KW-0540">Nuclease</keyword>
<keyword evidence="4" id="KW-0614">Plasmid</keyword>
<dbReference type="InterPro" id="IPR000055">
    <property type="entry name" value="Restrct_endonuc_typeI_TRD"/>
</dbReference>
<evidence type="ECO:0000313" key="5">
    <source>
        <dbReference type="Proteomes" id="UP000644140"/>
    </source>
</evidence>
<dbReference type="EC" id="3.1.21.-" evidence="4"/>
<dbReference type="GO" id="GO:0016787">
    <property type="term" value="F:hydrolase activity"/>
    <property type="evidence" value="ECO:0007669"/>
    <property type="project" value="UniProtKB-KW"/>
</dbReference>
<dbReference type="GO" id="GO:0004519">
    <property type="term" value="F:endonuclease activity"/>
    <property type="evidence" value="ECO:0007669"/>
    <property type="project" value="UniProtKB-KW"/>
</dbReference>
<dbReference type="SUPFAM" id="SSF116734">
    <property type="entry name" value="DNA methylase specificity domain"/>
    <property type="match status" value="2"/>
</dbReference>
<protein>
    <submittedName>
        <fullName evidence="4">Restriction endonuclease subunit S</fullName>
        <ecNumber evidence="4">3.1.21.-</ecNumber>
    </submittedName>
</protein>
<dbReference type="RefSeq" id="WP_169041052.1">
    <property type="nucleotide sequence ID" value="NZ_CP066122.1"/>
</dbReference>
<dbReference type="REBASE" id="457495">
    <property type="entry name" value="S.Abe320III"/>
</dbReference>
<proteinExistence type="inferred from homology"/>
<dbReference type="GO" id="GO:0003677">
    <property type="term" value="F:DNA binding"/>
    <property type="evidence" value="ECO:0007669"/>
    <property type="project" value="UniProtKB-KW"/>
</dbReference>
<dbReference type="Gene3D" id="3.90.220.20">
    <property type="entry name" value="DNA methylase specificity domains"/>
    <property type="match status" value="2"/>
</dbReference>
<dbReference type="AlphaFoldDB" id="A0A7T4TVI5"/>
<name>A0A7T4TVI5_ACIBZ</name>
<geneLocation type="plasmid" evidence="4 5">
    <name>unnamed</name>
</geneLocation>
<keyword evidence="4" id="KW-0255">Endonuclease</keyword>
<dbReference type="InterPro" id="IPR052021">
    <property type="entry name" value="Type-I_RS_S_subunit"/>
</dbReference>
<dbReference type="PANTHER" id="PTHR30408:SF13">
    <property type="entry name" value="TYPE I RESTRICTION ENZYME HINDI SPECIFICITY SUBUNIT"/>
    <property type="match status" value="1"/>
</dbReference>
<keyword evidence="3" id="KW-0238">DNA-binding</keyword>
<dbReference type="PANTHER" id="PTHR30408">
    <property type="entry name" value="TYPE-1 RESTRICTION ENZYME ECOKI SPECIFICITY PROTEIN"/>
    <property type="match status" value="1"/>
</dbReference>
<dbReference type="EMBL" id="CP092086">
    <property type="protein sequence ID" value="UUO00141.1"/>
    <property type="molecule type" value="Genomic_DNA"/>
</dbReference>
<dbReference type="InterPro" id="IPR044946">
    <property type="entry name" value="Restrct_endonuc_typeI_TRD_sf"/>
</dbReference>
<dbReference type="REBASE" id="656680">
    <property type="entry name" value="S.Abe3393ORF22920P"/>
</dbReference>
<organism evidence="4 5">
    <name type="scientific">Acinetobacter bereziniae</name>
    <name type="common">Acinetobacter genomosp. 10</name>
    <dbReference type="NCBI Taxonomy" id="106648"/>
    <lineage>
        <taxon>Bacteria</taxon>
        <taxon>Pseudomonadati</taxon>
        <taxon>Pseudomonadota</taxon>
        <taxon>Gammaproteobacteria</taxon>
        <taxon>Moraxellales</taxon>
        <taxon>Moraxellaceae</taxon>
        <taxon>Acinetobacter</taxon>
    </lineage>
</organism>
<keyword evidence="2" id="KW-0680">Restriction system</keyword>
<dbReference type="CDD" id="cd17243">
    <property type="entry name" value="RMtype1_S_AchA6I-TRD2-CR2_like"/>
    <property type="match status" value="1"/>
</dbReference>
<evidence type="ECO:0000256" key="2">
    <source>
        <dbReference type="ARBA" id="ARBA00022747"/>
    </source>
</evidence>
<comment type="similarity">
    <text evidence="1">Belongs to the type-I restriction system S methylase family.</text>
</comment>
<accession>A0A7T4TVI5</accession>
<dbReference type="Gene3D" id="1.10.287.1120">
    <property type="entry name" value="Bipartite methylase S protein"/>
    <property type="match status" value="1"/>
</dbReference>
<reference evidence="4" key="1">
    <citation type="submission" date="2022-02" db="EMBL/GenBank/DDBJ databases">
        <title>Characterization of Tn125 harboring carbapenem-resistant Acinetobacter bereziniae clinical isolates.</title>
        <authorList>
            <person name="Wong N.-K."/>
            <person name="Pan Q."/>
        </authorList>
    </citation>
    <scope>NUCLEOTIDE SEQUENCE</scope>
    <source>
        <strain evidence="4">GD03393</strain>
        <plasmid evidence="4">unnamed</plasmid>
    </source>
</reference>
<dbReference type="Proteomes" id="UP000644140">
    <property type="component" value="Plasmid unnamed"/>
</dbReference>
<sequence length="392" mass="44001">MSEWQQLSLGSLMEIIGGGTPKTSVSEYWGGDIPWLSVVDFNTGLKFVSSTEKTITQEGLNNSSTKLLNKGDIIISARGTVGVLAILDKPMTFNQSCYGIRSKKGISDTDYLYYLLTDTVRELTQISHGGVFDTITRATFDEIEVPVPPLPEQKAIASVLSSLDDKIDLLHRQNKTLEAMAETLFRQWFIEDETLAEVVVSELIEFNPKRSLSKGTDAIYLEMAGLSTQSFNATGYYRREFSSGTKFVQQDTLLARITPCLENGKAGYVTFLNDNEVGWGSTEYIVMRPKAGIHPLMAYVLCRNQDFKDYAESCMEGSSGRQRVNVDHLKEFTIGKPDDEVVKQFNDYLQSIESKLMYNSKQIQTLENLRDTLLPKLMSGEVRVQYQTEEVA</sequence>
<evidence type="ECO:0000256" key="1">
    <source>
        <dbReference type="ARBA" id="ARBA00010923"/>
    </source>
</evidence>
<gene>
    <name evidence="4" type="ORF">I9054_022915</name>
</gene>
<evidence type="ECO:0000313" key="4">
    <source>
        <dbReference type="EMBL" id="UUO00141.1"/>
    </source>
</evidence>